<name>A0ABQ6R4U3_9BACT</name>
<protein>
    <recommendedName>
        <fullName evidence="3">Trm112 family protein</fullName>
    </recommendedName>
</protein>
<evidence type="ECO:0000313" key="2">
    <source>
        <dbReference type="Proteomes" id="UP001342631"/>
    </source>
</evidence>
<dbReference type="SUPFAM" id="SSF158997">
    <property type="entry name" value="Trm112p-like"/>
    <property type="match status" value="1"/>
</dbReference>
<comment type="caution">
    <text evidence="1">The sequence shown here is derived from an EMBL/GenBank/DDBJ whole genome shotgun (WGS) entry which is preliminary data.</text>
</comment>
<evidence type="ECO:0000313" key="1">
    <source>
        <dbReference type="EMBL" id="GMU11237.1"/>
    </source>
</evidence>
<dbReference type="Proteomes" id="UP001342631">
    <property type="component" value="Unassembled WGS sequence"/>
</dbReference>
<dbReference type="Pfam" id="PF03966">
    <property type="entry name" value="Trm112p"/>
    <property type="match status" value="1"/>
</dbReference>
<dbReference type="Gene3D" id="2.20.25.10">
    <property type="match status" value="1"/>
</dbReference>
<dbReference type="InterPro" id="IPR005651">
    <property type="entry name" value="Trm112-like"/>
</dbReference>
<evidence type="ECO:0008006" key="3">
    <source>
        <dbReference type="Google" id="ProtNLM"/>
    </source>
</evidence>
<dbReference type="EMBL" id="BTTX01000011">
    <property type="protein sequence ID" value="GMU11237.1"/>
    <property type="molecule type" value="Genomic_DNA"/>
</dbReference>
<keyword evidence="2" id="KW-1185">Reference proteome</keyword>
<gene>
    <name evidence="1" type="ORF">ASNO1_74910</name>
</gene>
<dbReference type="RefSeq" id="WP_338282518.1">
    <property type="nucleotide sequence ID" value="NZ_BTTX01000011.1"/>
</dbReference>
<reference evidence="1 2" key="1">
    <citation type="journal article" date="2024" name="Arch. Microbiol.">
        <title>Corallococcus caeni sp. nov., a novel myxobacterium isolated from activated sludge.</title>
        <authorList>
            <person name="Tomita S."/>
            <person name="Nakai R."/>
            <person name="Kuroda K."/>
            <person name="Kurashita H."/>
            <person name="Hatamoto M."/>
            <person name="Yamaguchi T."/>
            <person name="Narihiro T."/>
        </authorList>
    </citation>
    <scope>NUCLEOTIDE SEQUENCE [LARGE SCALE GENOMIC DNA]</scope>
    <source>
        <strain evidence="1 2">NO1</strain>
    </source>
</reference>
<sequence length="58" mass="6488">MVLDPLLRSILGCPHCKGPLEEHEGPPPEVHCPKCLRAWPVEDGVPRMVPEQERPLTP</sequence>
<organism evidence="1 2">
    <name type="scientific">Corallococcus caeni</name>
    <dbReference type="NCBI Taxonomy" id="3082388"/>
    <lineage>
        <taxon>Bacteria</taxon>
        <taxon>Pseudomonadati</taxon>
        <taxon>Myxococcota</taxon>
        <taxon>Myxococcia</taxon>
        <taxon>Myxococcales</taxon>
        <taxon>Cystobacterineae</taxon>
        <taxon>Myxococcaceae</taxon>
        <taxon>Corallococcus</taxon>
    </lineage>
</organism>
<proteinExistence type="predicted"/>
<accession>A0ABQ6R4U3</accession>